<name>A0A1A8BPZ2_NOTKA</name>
<proteinExistence type="predicted"/>
<accession>A0A1A8BPZ2</accession>
<dbReference type="AlphaFoldDB" id="A0A1A8BPZ2"/>
<gene>
    <name evidence="1" type="primary">Nfu_g_1_017160</name>
</gene>
<protein>
    <submittedName>
        <fullName evidence="1">Uncharacterized protein</fullName>
    </submittedName>
</protein>
<evidence type="ECO:0000313" key="1">
    <source>
        <dbReference type="EMBL" id="SBP69702.1"/>
    </source>
</evidence>
<reference evidence="1" key="2">
    <citation type="submission" date="2016-06" db="EMBL/GenBank/DDBJ databases">
        <title>The genome of a short-lived fish provides insights into sex chromosome evolution and the genetic control of aging.</title>
        <authorList>
            <person name="Reichwald K."/>
            <person name="Felder M."/>
            <person name="Petzold A."/>
            <person name="Koch P."/>
            <person name="Groth M."/>
            <person name="Platzer M."/>
        </authorList>
    </citation>
    <scope>NUCLEOTIDE SEQUENCE</scope>
    <source>
        <tissue evidence="1">Brain</tissue>
    </source>
</reference>
<sequence>MCSESGPLSLDVDCFCSPTWRLITCLALLGTMLGLAQTMGTAPEGDHKLEDDGWLRRDADVLPAIPACWLIPETTFNFSSLCKTNTPPGHSFLQREKVCAAGWCL</sequence>
<dbReference type="EMBL" id="HADZ01005761">
    <property type="protein sequence ID" value="SBP69702.1"/>
    <property type="molecule type" value="Transcribed_RNA"/>
</dbReference>
<organism evidence="1">
    <name type="scientific">Nothobranchius kadleci</name>
    <name type="common">African annual killifish</name>
    <dbReference type="NCBI Taxonomy" id="1051664"/>
    <lineage>
        <taxon>Eukaryota</taxon>
        <taxon>Metazoa</taxon>
        <taxon>Chordata</taxon>
        <taxon>Craniata</taxon>
        <taxon>Vertebrata</taxon>
        <taxon>Euteleostomi</taxon>
        <taxon>Actinopterygii</taxon>
        <taxon>Neopterygii</taxon>
        <taxon>Teleostei</taxon>
        <taxon>Neoteleostei</taxon>
        <taxon>Acanthomorphata</taxon>
        <taxon>Ovalentaria</taxon>
        <taxon>Atherinomorphae</taxon>
        <taxon>Cyprinodontiformes</taxon>
        <taxon>Nothobranchiidae</taxon>
        <taxon>Nothobranchius</taxon>
    </lineage>
</organism>
<reference evidence="1" key="1">
    <citation type="submission" date="2016-05" db="EMBL/GenBank/DDBJ databases">
        <authorList>
            <person name="Lavstsen T."/>
            <person name="Jespersen J.S."/>
        </authorList>
    </citation>
    <scope>NUCLEOTIDE SEQUENCE</scope>
    <source>
        <tissue evidence="1">Brain</tissue>
    </source>
</reference>